<name>A0ABR2VNZ9_9FUNG</name>
<dbReference type="PROSITE" id="PS51677">
    <property type="entry name" value="NODB"/>
    <property type="match status" value="1"/>
</dbReference>
<dbReference type="EMBL" id="JASJQH010008658">
    <property type="protein sequence ID" value="KAK9687433.1"/>
    <property type="molecule type" value="Genomic_DNA"/>
</dbReference>
<dbReference type="Pfam" id="PF01522">
    <property type="entry name" value="Polysacc_deac_1"/>
    <property type="match status" value="1"/>
</dbReference>
<protein>
    <submittedName>
        <fullName evidence="4">Chitin deacetylase</fullName>
        <ecNumber evidence="4">3.5.1.41</ecNumber>
    </submittedName>
</protein>
<dbReference type="Proteomes" id="UP001479436">
    <property type="component" value="Unassembled WGS sequence"/>
</dbReference>
<comment type="caution">
    <text evidence="4">The sequence shown here is derived from an EMBL/GenBank/DDBJ whole genome shotgun (WGS) entry which is preliminary data.</text>
</comment>
<dbReference type="PANTHER" id="PTHR10587:SF133">
    <property type="entry name" value="CHITIN DEACETYLASE 1-RELATED"/>
    <property type="match status" value="1"/>
</dbReference>
<dbReference type="InterPro" id="IPR050248">
    <property type="entry name" value="Polysacc_deacetylase_ArnD"/>
</dbReference>
<evidence type="ECO:0000259" key="3">
    <source>
        <dbReference type="PROSITE" id="PS51677"/>
    </source>
</evidence>
<organism evidence="4 5">
    <name type="scientific">Basidiobolus ranarum</name>
    <dbReference type="NCBI Taxonomy" id="34480"/>
    <lineage>
        <taxon>Eukaryota</taxon>
        <taxon>Fungi</taxon>
        <taxon>Fungi incertae sedis</taxon>
        <taxon>Zoopagomycota</taxon>
        <taxon>Entomophthoromycotina</taxon>
        <taxon>Basidiobolomycetes</taxon>
        <taxon>Basidiobolales</taxon>
        <taxon>Basidiobolaceae</taxon>
        <taxon>Basidiobolus</taxon>
    </lineage>
</organism>
<evidence type="ECO:0000313" key="5">
    <source>
        <dbReference type="Proteomes" id="UP001479436"/>
    </source>
</evidence>
<dbReference type="GO" id="GO:0004099">
    <property type="term" value="F:chitin deacetylase activity"/>
    <property type="evidence" value="ECO:0007669"/>
    <property type="project" value="UniProtKB-EC"/>
</dbReference>
<keyword evidence="1" id="KW-0479">Metal-binding</keyword>
<dbReference type="PANTHER" id="PTHR10587">
    <property type="entry name" value="GLYCOSYL TRANSFERASE-RELATED"/>
    <property type="match status" value="1"/>
</dbReference>
<feature type="domain" description="NodB homology" evidence="3">
    <location>
        <begin position="3"/>
        <end position="111"/>
    </location>
</feature>
<keyword evidence="5" id="KW-1185">Reference proteome</keyword>
<gene>
    <name evidence="4" type="primary">CDA2_30</name>
    <name evidence="4" type="ORF">K7432_014796</name>
</gene>
<dbReference type="SUPFAM" id="SSF88713">
    <property type="entry name" value="Glycoside hydrolase/deacetylase"/>
    <property type="match status" value="1"/>
</dbReference>
<dbReference type="Gene3D" id="3.20.20.370">
    <property type="entry name" value="Glycoside hydrolase/deacetylase"/>
    <property type="match status" value="1"/>
</dbReference>
<dbReference type="InterPro" id="IPR011330">
    <property type="entry name" value="Glyco_hydro/deAcase_b/a-brl"/>
</dbReference>
<dbReference type="InterPro" id="IPR002509">
    <property type="entry name" value="NODB_dom"/>
</dbReference>
<dbReference type="EC" id="3.5.1.41" evidence="4"/>
<evidence type="ECO:0000256" key="2">
    <source>
        <dbReference type="ARBA" id="ARBA00022801"/>
    </source>
</evidence>
<evidence type="ECO:0000313" key="4">
    <source>
        <dbReference type="EMBL" id="KAK9687433.1"/>
    </source>
</evidence>
<proteinExistence type="predicted"/>
<reference evidence="4 5" key="1">
    <citation type="submission" date="2023-04" db="EMBL/GenBank/DDBJ databases">
        <title>Genome of Basidiobolus ranarum AG-B5.</title>
        <authorList>
            <person name="Stajich J.E."/>
            <person name="Carter-House D."/>
            <person name="Gryganskyi A."/>
        </authorList>
    </citation>
    <scope>NUCLEOTIDE SEQUENCE [LARGE SCALE GENOMIC DNA]</scope>
    <source>
        <strain evidence="4 5">AG-B5</strain>
    </source>
</reference>
<keyword evidence="2 4" id="KW-0378">Hydrolase</keyword>
<sequence>MSVKCKSRLTHSYSENTPQLLDILAAEGIKATFCVIGVLLQNPKHAETMQRIYREGHTICSHTWSHPHLMSLTNEQIISEMKATEDIIAKTIGVKPRYLRPPCKAHFTILD</sequence>
<accession>A0ABR2VNZ9</accession>
<evidence type="ECO:0000256" key="1">
    <source>
        <dbReference type="ARBA" id="ARBA00022723"/>
    </source>
</evidence>